<gene>
    <name evidence="1" type="ORF">UFOPK4410_01082</name>
</gene>
<protein>
    <submittedName>
        <fullName evidence="1">Unannotated protein</fullName>
    </submittedName>
</protein>
<dbReference type="AlphaFoldDB" id="A0A6J7W206"/>
<accession>A0A6J7W206</accession>
<reference evidence="1" key="1">
    <citation type="submission" date="2020-05" db="EMBL/GenBank/DDBJ databases">
        <authorList>
            <person name="Chiriac C."/>
            <person name="Salcher M."/>
            <person name="Ghai R."/>
            <person name="Kavagutti S V."/>
        </authorList>
    </citation>
    <scope>NUCLEOTIDE SEQUENCE</scope>
</reference>
<dbReference type="SUPFAM" id="SSF51261">
    <property type="entry name" value="Duplicated hybrid motif"/>
    <property type="match status" value="1"/>
</dbReference>
<name>A0A6J7W206_9ZZZZ</name>
<organism evidence="1">
    <name type="scientific">freshwater metagenome</name>
    <dbReference type="NCBI Taxonomy" id="449393"/>
    <lineage>
        <taxon>unclassified sequences</taxon>
        <taxon>metagenomes</taxon>
        <taxon>ecological metagenomes</taxon>
    </lineage>
</organism>
<proteinExistence type="predicted"/>
<dbReference type="EMBL" id="CAFBRV010000135">
    <property type="protein sequence ID" value="CAB5121754.1"/>
    <property type="molecule type" value="Genomic_DNA"/>
</dbReference>
<dbReference type="InterPro" id="IPR011055">
    <property type="entry name" value="Dup_hybrid_motif"/>
</dbReference>
<evidence type="ECO:0000313" key="1">
    <source>
        <dbReference type="EMBL" id="CAB5121754.1"/>
    </source>
</evidence>
<dbReference type="Gene3D" id="2.70.70.10">
    <property type="entry name" value="Glucose Permease (Domain IIA)"/>
    <property type="match status" value="1"/>
</dbReference>
<sequence>MRLRAGISLAIVVIGSITAVGSSVAVAAPKYVFPVAGCTVKFSSSHSDFEATDILAKAGCKFVAPISGVIDEVNRFDSWNAKSNLGNDRGGLYVSIIGDDGVRYVGSQLASIPADIKSGVKVIAGRTLGLVGSSGNARGGSSHLHFGISWPTPGDYWWVRQGEIAPMMYLEAWRSGKDLSPAKDVKEKKLKKEKKEIESETLSLTLSNGLFSGRTSVGFATYVTKLRPTDSINRFVDYITGAGAGLSSPTLAVRASGPSTPALGVNAILVDATHGLKVWVQTCGASTWATATTCTRGTPANVVGTGAGILSINLQTLIAGAQNMNNMITSASAVNHLKYTISLPNQIETTANGYFFGTSLPPSLSPTSIQGKSVKLVWTVAVNQIEDSDDDSDDDSKPKK</sequence>